<dbReference type="AlphaFoldDB" id="A0A8J4DUS1"/>
<evidence type="ECO:0000256" key="1">
    <source>
        <dbReference type="ARBA" id="ARBA00004141"/>
    </source>
</evidence>
<dbReference type="PANTHER" id="PTHR38459">
    <property type="entry name" value="PROPHAGE BACTOPRENOL-LINKED GLUCOSE TRANSLOCASE HOMOLOG"/>
    <property type="match status" value="1"/>
</dbReference>
<dbReference type="SUPFAM" id="SSF103473">
    <property type="entry name" value="MFS general substrate transporter"/>
    <property type="match status" value="1"/>
</dbReference>
<comment type="caution">
    <text evidence="8">The sequence shown here is derived from an EMBL/GenBank/DDBJ whole genome shotgun (WGS) entry which is preliminary data.</text>
</comment>
<keyword evidence="4 6" id="KW-1133">Transmembrane helix</keyword>
<evidence type="ECO:0000256" key="3">
    <source>
        <dbReference type="ARBA" id="ARBA00022692"/>
    </source>
</evidence>
<reference evidence="8" key="1">
    <citation type="submission" date="2021-01" db="EMBL/GenBank/DDBJ databases">
        <title>Whole genome shotgun sequence of Virgisporangium aliadipatigenens NBRC 105644.</title>
        <authorList>
            <person name="Komaki H."/>
            <person name="Tamura T."/>
        </authorList>
    </citation>
    <scope>NUCLEOTIDE SEQUENCE</scope>
    <source>
        <strain evidence="8">NBRC 105644</strain>
    </source>
</reference>
<feature type="domain" description="GtrA/DPMS transmembrane" evidence="7">
    <location>
        <begin position="48"/>
        <end position="173"/>
    </location>
</feature>
<evidence type="ECO:0000259" key="7">
    <source>
        <dbReference type="Pfam" id="PF04138"/>
    </source>
</evidence>
<dbReference type="InterPro" id="IPR051401">
    <property type="entry name" value="GtrA_CellWall_Glycosyl"/>
</dbReference>
<gene>
    <name evidence="8" type="ORF">Val02_79850</name>
</gene>
<dbReference type="InterPro" id="IPR036259">
    <property type="entry name" value="MFS_trans_sf"/>
</dbReference>
<proteinExistence type="inferred from homology"/>
<evidence type="ECO:0000313" key="8">
    <source>
        <dbReference type="EMBL" id="GIJ51099.1"/>
    </source>
</evidence>
<evidence type="ECO:0000256" key="6">
    <source>
        <dbReference type="SAM" id="Phobius"/>
    </source>
</evidence>
<evidence type="ECO:0000313" key="9">
    <source>
        <dbReference type="Proteomes" id="UP000619260"/>
    </source>
</evidence>
<dbReference type="Pfam" id="PF04138">
    <property type="entry name" value="GtrA_DPMS_TM"/>
    <property type="match status" value="1"/>
</dbReference>
<keyword evidence="9" id="KW-1185">Reference proteome</keyword>
<comment type="subcellular location">
    <subcellularLocation>
        <location evidence="1">Membrane</location>
        <topology evidence="1">Multi-pass membrane protein</topology>
    </subcellularLocation>
</comment>
<dbReference type="PANTHER" id="PTHR38459:SF1">
    <property type="entry name" value="PROPHAGE BACTOPRENOL-LINKED GLUCOSE TRANSLOCASE HOMOLOG"/>
    <property type="match status" value="1"/>
</dbReference>
<name>A0A8J4DUS1_9ACTN</name>
<feature type="transmembrane region" description="Helical" evidence="6">
    <location>
        <begin position="150"/>
        <end position="167"/>
    </location>
</feature>
<feature type="transmembrane region" description="Helical" evidence="6">
    <location>
        <begin position="112"/>
        <end position="138"/>
    </location>
</feature>
<keyword evidence="3 6" id="KW-0812">Transmembrane</keyword>
<organism evidence="8 9">
    <name type="scientific">Virgisporangium aliadipatigenens</name>
    <dbReference type="NCBI Taxonomy" id="741659"/>
    <lineage>
        <taxon>Bacteria</taxon>
        <taxon>Bacillati</taxon>
        <taxon>Actinomycetota</taxon>
        <taxon>Actinomycetes</taxon>
        <taxon>Micromonosporales</taxon>
        <taxon>Micromonosporaceae</taxon>
        <taxon>Virgisporangium</taxon>
    </lineage>
</organism>
<evidence type="ECO:0000256" key="4">
    <source>
        <dbReference type="ARBA" id="ARBA00022989"/>
    </source>
</evidence>
<dbReference type="EMBL" id="BOPF01000044">
    <property type="protein sequence ID" value="GIJ51099.1"/>
    <property type="molecule type" value="Genomic_DNA"/>
</dbReference>
<evidence type="ECO:0000256" key="2">
    <source>
        <dbReference type="ARBA" id="ARBA00009399"/>
    </source>
</evidence>
<evidence type="ECO:0000256" key="5">
    <source>
        <dbReference type="ARBA" id="ARBA00023136"/>
    </source>
</evidence>
<accession>A0A8J4DUS1</accession>
<protein>
    <recommendedName>
        <fullName evidence="7">GtrA/DPMS transmembrane domain-containing protein</fullName>
    </recommendedName>
</protein>
<dbReference type="Proteomes" id="UP000619260">
    <property type="component" value="Unassembled WGS sequence"/>
</dbReference>
<dbReference type="GO" id="GO:0000271">
    <property type="term" value="P:polysaccharide biosynthetic process"/>
    <property type="evidence" value="ECO:0007669"/>
    <property type="project" value="InterPro"/>
</dbReference>
<sequence>MSPVDPDEPHTVDIASATAEVSAADHAPDVETPRGLGRFRHLVHELGKFGTVGGISFIVDTAIFLTLQKADFEPLTAATISMVIAASVAFVGNRFWTWRDRERTGLRREYSLYFIFNLIGLLITLACLGITTYGLGAIWPVFSSDGAEFVAKQIVGTGLGTLFRFWAYRNIVFKK</sequence>
<dbReference type="GO" id="GO:0005886">
    <property type="term" value="C:plasma membrane"/>
    <property type="evidence" value="ECO:0007669"/>
    <property type="project" value="TreeGrafter"/>
</dbReference>
<comment type="similarity">
    <text evidence="2">Belongs to the GtrA family.</text>
</comment>
<keyword evidence="5 6" id="KW-0472">Membrane</keyword>
<feature type="transmembrane region" description="Helical" evidence="6">
    <location>
        <begin position="74"/>
        <end position="92"/>
    </location>
</feature>
<dbReference type="InterPro" id="IPR007267">
    <property type="entry name" value="GtrA_DPMS_TM"/>
</dbReference>